<keyword evidence="8" id="KW-1185">Reference proteome</keyword>
<dbReference type="EMBL" id="CAMPGE010014690">
    <property type="protein sequence ID" value="CAI2373347.1"/>
    <property type="molecule type" value="Genomic_DNA"/>
</dbReference>
<feature type="region of interest" description="Disordered" evidence="5">
    <location>
        <begin position="249"/>
        <end position="299"/>
    </location>
</feature>
<dbReference type="Proteomes" id="UP001295684">
    <property type="component" value="Unassembled WGS sequence"/>
</dbReference>
<organism evidence="7 8">
    <name type="scientific">Euplotes crassus</name>
    <dbReference type="NCBI Taxonomy" id="5936"/>
    <lineage>
        <taxon>Eukaryota</taxon>
        <taxon>Sar</taxon>
        <taxon>Alveolata</taxon>
        <taxon>Ciliophora</taxon>
        <taxon>Intramacronucleata</taxon>
        <taxon>Spirotrichea</taxon>
        <taxon>Hypotrichia</taxon>
        <taxon>Euplotida</taxon>
        <taxon>Euplotidae</taxon>
        <taxon>Moneuplotes</taxon>
    </lineage>
</organism>
<evidence type="ECO:0000256" key="5">
    <source>
        <dbReference type="SAM" id="MobiDB-lite"/>
    </source>
</evidence>
<dbReference type="Gene3D" id="3.30.40.10">
    <property type="entry name" value="Zinc/RING finger domain, C3HC4 (zinc finger)"/>
    <property type="match status" value="1"/>
</dbReference>
<accession>A0AAD1XIH5</accession>
<dbReference type="CDD" id="cd16448">
    <property type="entry name" value="RING-H2"/>
    <property type="match status" value="1"/>
</dbReference>
<proteinExistence type="predicted"/>
<dbReference type="Pfam" id="PF13639">
    <property type="entry name" value="zf-RING_2"/>
    <property type="match status" value="1"/>
</dbReference>
<keyword evidence="3" id="KW-0862">Zinc</keyword>
<evidence type="ECO:0000256" key="2">
    <source>
        <dbReference type="ARBA" id="ARBA00022771"/>
    </source>
</evidence>
<dbReference type="PANTHER" id="PTHR45969">
    <property type="entry name" value="RING ZINC FINGER PROTEIN-RELATED"/>
    <property type="match status" value="1"/>
</dbReference>
<feature type="compositionally biased region" description="Acidic residues" evidence="5">
    <location>
        <begin position="252"/>
        <end position="265"/>
    </location>
</feature>
<dbReference type="GO" id="GO:0008270">
    <property type="term" value="F:zinc ion binding"/>
    <property type="evidence" value="ECO:0007669"/>
    <property type="project" value="UniProtKB-KW"/>
</dbReference>
<dbReference type="SUPFAM" id="SSF57850">
    <property type="entry name" value="RING/U-box"/>
    <property type="match status" value="1"/>
</dbReference>
<protein>
    <recommendedName>
        <fullName evidence="6">RING-type domain-containing protein</fullName>
    </recommendedName>
</protein>
<gene>
    <name evidence="7" type="ORF">ECRASSUSDP1_LOCUS14689</name>
</gene>
<sequence>MEFIQSLAGVHKRSRNQRTDFGGKGAERGAVMGRFGGEEEGKVYGREESKDEHVCPICLVGGFENKIVSLLNSKAEGLEEYKQKSRYIFEPAPWSDYTEKNSYSAIIYINSCDFIKITSIMLSELSKDVIKIVEADDLTYNTAHCLAELESDGACILKRCKHIFHKECMKSWIKLKNTCPVCRDEIYQKRAFEQSNSFQDESGLMTLSSAHINLDSDTSENVMDDFEADSNGFMFPVNDDDDEIEEVKNLSDIDEMSEESSEEEADIKIERFSATSSSNSSSLPSLEEFIIQGISSPKS</sequence>
<keyword evidence="1" id="KW-0479">Metal-binding</keyword>
<dbReference type="PROSITE" id="PS50089">
    <property type="entry name" value="ZF_RING_2"/>
    <property type="match status" value="1"/>
</dbReference>
<name>A0AAD1XIH5_EUPCR</name>
<keyword evidence="2 4" id="KW-0863">Zinc-finger</keyword>
<evidence type="ECO:0000313" key="7">
    <source>
        <dbReference type="EMBL" id="CAI2373347.1"/>
    </source>
</evidence>
<dbReference type="GO" id="GO:0016567">
    <property type="term" value="P:protein ubiquitination"/>
    <property type="evidence" value="ECO:0007669"/>
    <property type="project" value="TreeGrafter"/>
</dbReference>
<feature type="domain" description="RING-type" evidence="6">
    <location>
        <begin position="145"/>
        <end position="183"/>
    </location>
</feature>
<dbReference type="InterPro" id="IPR001841">
    <property type="entry name" value="Znf_RING"/>
</dbReference>
<evidence type="ECO:0000256" key="3">
    <source>
        <dbReference type="ARBA" id="ARBA00022833"/>
    </source>
</evidence>
<evidence type="ECO:0000256" key="1">
    <source>
        <dbReference type="ARBA" id="ARBA00022723"/>
    </source>
</evidence>
<dbReference type="PANTHER" id="PTHR45969:SF69">
    <property type="entry name" value="FINGER DOMAIN PROTEIN, PUTATIVE (AFU_ORTHOLOGUE AFUA_3G12190)-RELATED"/>
    <property type="match status" value="1"/>
</dbReference>
<evidence type="ECO:0000313" key="8">
    <source>
        <dbReference type="Proteomes" id="UP001295684"/>
    </source>
</evidence>
<reference evidence="7" key="1">
    <citation type="submission" date="2023-07" db="EMBL/GenBank/DDBJ databases">
        <authorList>
            <consortium name="AG Swart"/>
            <person name="Singh M."/>
            <person name="Singh A."/>
            <person name="Seah K."/>
            <person name="Emmerich C."/>
        </authorList>
    </citation>
    <scope>NUCLEOTIDE SEQUENCE</scope>
    <source>
        <strain evidence="7">DP1</strain>
    </source>
</reference>
<comment type="caution">
    <text evidence="7">The sequence shown here is derived from an EMBL/GenBank/DDBJ whole genome shotgun (WGS) entry which is preliminary data.</text>
</comment>
<evidence type="ECO:0000256" key="4">
    <source>
        <dbReference type="PROSITE-ProRule" id="PRU00175"/>
    </source>
</evidence>
<feature type="compositionally biased region" description="Low complexity" evidence="5">
    <location>
        <begin position="273"/>
        <end position="285"/>
    </location>
</feature>
<evidence type="ECO:0000259" key="6">
    <source>
        <dbReference type="PROSITE" id="PS50089"/>
    </source>
</evidence>
<dbReference type="GO" id="GO:0061630">
    <property type="term" value="F:ubiquitin protein ligase activity"/>
    <property type="evidence" value="ECO:0007669"/>
    <property type="project" value="TreeGrafter"/>
</dbReference>
<dbReference type="AlphaFoldDB" id="A0AAD1XIH5"/>
<dbReference type="InterPro" id="IPR013083">
    <property type="entry name" value="Znf_RING/FYVE/PHD"/>
</dbReference>